<reference evidence="2" key="1">
    <citation type="journal article" date="2019" name="bioRxiv">
        <title>Genomics, evolutionary history and diagnostics of the Alternaria alternata species group including apple and Asian pear pathotypes.</title>
        <authorList>
            <person name="Armitage A.D."/>
            <person name="Cockerton H.M."/>
            <person name="Sreenivasaprasad S."/>
            <person name="Woodhall J.W."/>
            <person name="Lane C.R."/>
            <person name="Harrison R.J."/>
            <person name="Clarkson J.P."/>
        </authorList>
    </citation>
    <scope>NUCLEOTIDE SEQUENCE [LARGE SCALE GENOMIC DNA]</scope>
    <source>
        <strain evidence="2">FERA 1177</strain>
    </source>
</reference>
<dbReference type="EMBL" id="PDXD01000543">
    <property type="protein sequence ID" value="RYN45080.1"/>
    <property type="molecule type" value="Genomic_DNA"/>
</dbReference>
<proteinExistence type="predicted"/>
<name>A0A4Q4M842_ALTAL</name>
<gene>
    <name evidence="1" type="ORF">AA0117_g13528</name>
</gene>
<feature type="non-terminal residue" evidence="1">
    <location>
        <position position="174"/>
    </location>
</feature>
<evidence type="ECO:0000313" key="1">
    <source>
        <dbReference type="EMBL" id="RYN45080.1"/>
    </source>
</evidence>
<dbReference type="AlphaFoldDB" id="A0A4Q4M842"/>
<sequence length="174" mass="19662">MSLVETAPRNPTINMTQPWRTLHYHRTAATHSVCARGTQFGLQQNSNGWTGWMDRLDDQAGQRWPDHELLEQLSYMEQWIAIARQAVRQKNETISQKNETIIYLGNCNKSLIQENSRLKTALQAQSQKGVDDGEALLHELQVEPGPGPADGADKAADADAALQEEFTSWQCWQM</sequence>
<protein>
    <submittedName>
        <fullName evidence="1">Uncharacterized protein</fullName>
    </submittedName>
</protein>
<dbReference type="Proteomes" id="UP000291422">
    <property type="component" value="Unassembled WGS sequence"/>
</dbReference>
<organism evidence="1 2">
    <name type="scientific">Alternaria alternata</name>
    <name type="common">Alternaria rot fungus</name>
    <name type="synonym">Torula alternata</name>
    <dbReference type="NCBI Taxonomy" id="5599"/>
    <lineage>
        <taxon>Eukaryota</taxon>
        <taxon>Fungi</taxon>
        <taxon>Dikarya</taxon>
        <taxon>Ascomycota</taxon>
        <taxon>Pezizomycotina</taxon>
        <taxon>Dothideomycetes</taxon>
        <taxon>Pleosporomycetidae</taxon>
        <taxon>Pleosporales</taxon>
        <taxon>Pleosporineae</taxon>
        <taxon>Pleosporaceae</taxon>
        <taxon>Alternaria</taxon>
        <taxon>Alternaria sect. Alternaria</taxon>
        <taxon>Alternaria alternata complex</taxon>
    </lineage>
</organism>
<accession>A0A4Q4M842</accession>
<evidence type="ECO:0000313" key="2">
    <source>
        <dbReference type="Proteomes" id="UP000291422"/>
    </source>
</evidence>
<comment type="caution">
    <text evidence="1">The sequence shown here is derived from an EMBL/GenBank/DDBJ whole genome shotgun (WGS) entry which is preliminary data.</text>
</comment>